<dbReference type="STRING" id="414004.CENSYa_0458"/>
<sequence>MTSCSGCGTVLGRKKYRFHKMWRIPGHYCKKCMLVLGQDFDDHGKLTLPKTPCKLCETEIFFPVTVSKGGKRGRYCSLCSEAVEAGAVAAPGSPPSQVPARLPHVMMMFAGLGVLMMALGLIFTLGAGDGGLVNILFGAVTTALGFMLFRKTIRSRSLLLGKTGVRQNAVQD</sequence>
<reference evidence="2 3" key="1">
    <citation type="journal article" date="2006" name="Proc. Natl. Acad. Sci. U.S.A.">
        <title>Genomic analysis of the uncultivated marine crenarchaeote Cenarchaeum symbiosum.</title>
        <authorList>
            <person name="Hallam S.J."/>
            <person name="Konstantinidis K.T."/>
            <person name="Putnam N."/>
            <person name="Schleper C."/>
            <person name="Watanabe Y."/>
            <person name="Sugahara J."/>
            <person name="Preston C."/>
            <person name="de la Torre J."/>
            <person name="Richardson P.M."/>
            <person name="DeLong E.F."/>
        </authorList>
    </citation>
    <scope>NUCLEOTIDE SEQUENCE [LARGE SCALE GENOMIC DNA]</scope>
    <source>
        <strain evidence="3">A</strain>
    </source>
</reference>
<accession>A0RUS5</accession>
<dbReference type="AlphaFoldDB" id="A0RUS5"/>
<dbReference type="KEGG" id="csy:CENSYa_0458"/>
<proteinExistence type="predicted"/>
<evidence type="ECO:0000313" key="2">
    <source>
        <dbReference type="EMBL" id="ABK77092.1"/>
    </source>
</evidence>
<feature type="transmembrane region" description="Helical" evidence="1">
    <location>
        <begin position="131"/>
        <end position="149"/>
    </location>
</feature>
<gene>
    <name evidence="2" type="ordered locus">CENSYa_0458</name>
</gene>
<dbReference type="EnsemblBacteria" id="ABK77092">
    <property type="protein sequence ID" value="ABK77092"/>
    <property type="gene ID" value="CENSYa_0458"/>
</dbReference>
<evidence type="ECO:0000256" key="1">
    <source>
        <dbReference type="SAM" id="Phobius"/>
    </source>
</evidence>
<protein>
    <submittedName>
        <fullName evidence="2">Uncharacterized protein</fullName>
    </submittedName>
</protein>
<evidence type="ECO:0000313" key="3">
    <source>
        <dbReference type="Proteomes" id="UP000000758"/>
    </source>
</evidence>
<feature type="transmembrane region" description="Helical" evidence="1">
    <location>
        <begin position="105"/>
        <end position="125"/>
    </location>
</feature>
<organism evidence="2 3">
    <name type="scientific">Cenarchaeum symbiosum (strain A)</name>
    <dbReference type="NCBI Taxonomy" id="414004"/>
    <lineage>
        <taxon>Archaea</taxon>
        <taxon>Nitrososphaerota</taxon>
        <taxon>Candidatus Cenarchaeales</taxon>
        <taxon>Candidatus Cenarchaeaceae</taxon>
        <taxon>Candidatus Cenarchaeum</taxon>
    </lineage>
</organism>
<dbReference type="EMBL" id="DP000238">
    <property type="protein sequence ID" value="ABK77092.1"/>
    <property type="molecule type" value="Genomic_DNA"/>
</dbReference>
<keyword evidence="1" id="KW-0472">Membrane</keyword>
<name>A0RUS5_CENSY</name>
<keyword evidence="3" id="KW-1185">Reference proteome</keyword>
<keyword evidence="1" id="KW-0812">Transmembrane</keyword>
<dbReference type="HOGENOM" id="CLU_1536585_0_0_2"/>
<dbReference type="Proteomes" id="UP000000758">
    <property type="component" value="Chromosome"/>
</dbReference>
<keyword evidence="1" id="KW-1133">Transmembrane helix</keyword>